<evidence type="ECO:0000259" key="6">
    <source>
        <dbReference type="Pfam" id="PF03871"/>
    </source>
</evidence>
<dbReference type="InterPro" id="IPR014381">
    <property type="entry name" value="Arch_Rpo5/euc_Rpb5"/>
</dbReference>
<dbReference type="PIRSF" id="PIRSF000747">
    <property type="entry name" value="RPB5"/>
    <property type="match status" value="1"/>
</dbReference>
<dbReference type="Gene3D" id="3.40.1340.10">
    <property type="entry name" value="RNA polymerase, Rpb5, N-terminal domain"/>
    <property type="match status" value="1"/>
</dbReference>
<evidence type="ECO:0008006" key="9">
    <source>
        <dbReference type="Google" id="ProtNLM"/>
    </source>
</evidence>
<dbReference type="PANTHER" id="PTHR10535">
    <property type="entry name" value="DNA-DIRECTED RNA POLYMERASES I, II, AND III SUBUNIT RPABC1"/>
    <property type="match status" value="1"/>
</dbReference>
<dbReference type="Pfam" id="PF01191">
    <property type="entry name" value="RNA_pol_Rpb5_C"/>
    <property type="match status" value="1"/>
</dbReference>
<dbReference type="InterPro" id="IPR035913">
    <property type="entry name" value="RPB5-like_sf"/>
</dbReference>
<reference evidence="7 8" key="1">
    <citation type="submission" date="2023-11" db="EMBL/GenBank/DDBJ databases">
        <title>Dfirmibasis_genome.</title>
        <authorList>
            <person name="Edelbroek B."/>
            <person name="Kjellin J."/>
            <person name="Jerlstrom-Hultqvist J."/>
            <person name="Soderbom F."/>
        </authorList>
    </citation>
    <scope>NUCLEOTIDE SEQUENCE [LARGE SCALE GENOMIC DNA]</scope>
    <source>
        <strain evidence="7 8">TNS-C-14</strain>
    </source>
</reference>
<dbReference type="Gene3D" id="3.90.940.20">
    <property type="entry name" value="RPB5-like RNA polymerase subunit"/>
    <property type="match status" value="1"/>
</dbReference>
<comment type="similarity">
    <text evidence="4">Belongs to the archaeal Rpo5/eukaryotic RPB5 RNA polymerase subunit family.</text>
</comment>
<dbReference type="SUPFAM" id="SSF55287">
    <property type="entry name" value="RPB5-like RNA polymerase subunit"/>
    <property type="match status" value="1"/>
</dbReference>
<comment type="subcellular location">
    <subcellularLocation>
        <location evidence="1">Nucleus</location>
    </subcellularLocation>
</comment>
<dbReference type="GO" id="GO:0003677">
    <property type="term" value="F:DNA binding"/>
    <property type="evidence" value="ECO:0007669"/>
    <property type="project" value="InterPro"/>
</dbReference>
<dbReference type="Pfam" id="PF03871">
    <property type="entry name" value="RNA_pol_Rpb5_N"/>
    <property type="match status" value="1"/>
</dbReference>
<proteinExistence type="inferred from homology"/>
<keyword evidence="8" id="KW-1185">Reference proteome</keyword>
<keyword evidence="3" id="KW-0539">Nucleus</keyword>
<dbReference type="FunFam" id="3.40.1340.10:FF:000001">
    <property type="entry name" value="DNA-directed RNA polymerases I, II, and III subunit RPABC1"/>
    <property type="match status" value="1"/>
</dbReference>
<dbReference type="InterPro" id="IPR020608">
    <property type="entry name" value="RNA_pol_subH/Rpb5_CS"/>
</dbReference>
<gene>
    <name evidence="7" type="ORF">RB653_005105</name>
</gene>
<dbReference type="EMBL" id="JAVFKY010000001">
    <property type="protein sequence ID" value="KAK5583509.1"/>
    <property type="molecule type" value="Genomic_DNA"/>
</dbReference>
<dbReference type="GO" id="GO:0005665">
    <property type="term" value="C:RNA polymerase II, core complex"/>
    <property type="evidence" value="ECO:0007669"/>
    <property type="project" value="TreeGrafter"/>
</dbReference>
<evidence type="ECO:0000259" key="5">
    <source>
        <dbReference type="Pfam" id="PF01191"/>
    </source>
</evidence>
<dbReference type="SUPFAM" id="SSF53036">
    <property type="entry name" value="Eukaryotic RPB5 N-terminal domain"/>
    <property type="match status" value="1"/>
</dbReference>
<dbReference type="InterPro" id="IPR036710">
    <property type="entry name" value="RNA_pol_Rpb5_N_sf"/>
</dbReference>
<evidence type="ECO:0000256" key="2">
    <source>
        <dbReference type="ARBA" id="ARBA00023163"/>
    </source>
</evidence>
<dbReference type="AlphaFoldDB" id="A0AAN7U0Q6"/>
<dbReference type="NCBIfam" id="NF007129">
    <property type="entry name" value="PRK09570.1"/>
    <property type="match status" value="1"/>
</dbReference>
<comment type="caution">
    <text evidence="7">The sequence shown here is derived from an EMBL/GenBank/DDBJ whole genome shotgun (WGS) entry which is preliminary data.</text>
</comment>
<evidence type="ECO:0000313" key="7">
    <source>
        <dbReference type="EMBL" id="KAK5583509.1"/>
    </source>
</evidence>
<dbReference type="HAMAP" id="MF_00025">
    <property type="entry name" value="RNApol_Rpo5_RPB5"/>
    <property type="match status" value="1"/>
</dbReference>
<organism evidence="7 8">
    <name type="scientific">Dictyostelium firmibasis</name>
    <dbReference type="NCBI Taxonomy" id="79012"/>
    <lineage>
        <taxon>Eukaryota</taxon>
        <taxon>Amoebozoa</taxon>
        <taxon>Evosea</taxon>
        <taxon>Eumycetozoa</taxon>
        <taxon>Dictyostelia</taxon>
        <taxon>Dictyosteliales</taxon>
        <taxon>Dictyosteliaceae</taxon>
        <taxon>Dictyostelium</taxon>
    </lineage>
</organism>
<name>A0AAN7U0Q6_9MYCE</name>
<dbReference type="GO" id="GO:0003899">
    <property type="term" value="F:DNA-directed RNA polymerase activity"/>
    <property type="evidence" value="ECO:0007669"/>
    <property type="project" value="InterPro"/>
</dbReference>
<protein>
    <recommendedName>
        <fullName evidence="9">DNA-directed RNA polymerases I, II, and III subunit RPABC1</fullName>
    </recommendedName>
</protein>
<feature type="domain" description="RNA polymerase Rpb5 N-terminal" evidence="6">
    <location>
        <begin position="3"/>
        <end position="79"/>
    </location>
</feature>
<dbReference type="PROSITE" id="PS01110">
    <property type="entry name" value="RNA_POL_H_23KD"/>
    <property type="match status" value="1"/>
</dbReference>
<evidence type="ECO:0000256" key="4">
    <source>
        <dbReference type="ARBA" id="ARBA00025765"/>
    </source>
</evidence>
<dbReference type="InterPro" id="IPR005571">
    <property type="entry name" value="RNA_pol_Rpb5_N"/>
</dbReference>
<dbReference type="GO" id="GO:0005666">
    <property type="term" value="C:RNA polymerase III complex"/>
    <property type="evidence" value="ECO:0007669"/>
    <property type="project" value="TreeGrafter"/>
</dbReference>
<accession>A0AAN7U0Q6</accession>
<dbReference type="Proteomes" id="UP001344447">
    <property type="component" value="Unassembled WGS sequence"/>
</dbReference>
<evidence type="ECO:0000313" key="8">
    <source>
        <dbReference type="Proteomes" id="UP001344447"/>
    </source>
</evidence>
<evidence type="ECO:0000256" key="3">
    <source>
        <dbReference type="ARBA" id="ARBA00023242"/>
    </source>
</evidence>
<dbReference type="PANTHER" id="PTHR10535:SF0">
    <property type="entry name" value="DNA-DIRECTED RNA POLYMERASES I, II, AND III SUBUNIT RPABC1"/>
    <property type="match status" value="1"/>
</dbReference>
<dbReference type="FunFam" id="3.90.940.20:FF:000001">
    <property type="entry name" value="DNA-directed RNA polymerases I, II, and III subunit RPABC1"/>
    <property type="match status" value="1"/>
</dbReference>
<evidence type="ECO:0000256" key="1">
    <source>
        <dbReference type="ARBA" id="ARBA00004123"/>
    </source>
</evidence>
<feature type="domain" description="RNA polymerase subunit H/Rpb5 C-terminal" evidence="5">
    <location>
        <begin position="124"/>
        <end position="196"/>
    </location>
</feature>
<dbReference type="GO" id="GO:0042797">
    <property type="term" value="P:tRNA transcription by RNA polymerase III"/>
    <property type="evidence" value="ECO:0007669"/>
    <property type="project" value="TreeGrafter"/>
</dbReference>
<sequence length="197" mass="23140">MEDINRLLQIRKTVLQMLSDREYIITAYEQDYPRESFVSRESLTMYCVKKDDPTDSIYVFFPDAPKVGVTQIKKYVDVMKDRQANRAIIVVQQNITPFAKQALAEFSQEKKITLEQFNEAELLVNITHHQLVPKHILLTKEEKLELLTRYKMKENQLPRIQTNDPVARYYGLSRGHVVKIVRPSETAGRYITYRLCV</sequence>
<dbReference type="GO" id="GO:0006366">
    <property type="term" value="P:transcription by RNA polymerase II"/>
    <property type="evidence" value="ECO:0007669"/>
    <property type="project" value="TreeGrafter"/>
</dbReference>
<dbReference type="GO" id="GO:0005736">
    <property type="term" value="C:RNA polymerase I complex"/>
    <property type="evidence" value="ECO:0007669"/>
    <property type="project" value="TreeGrafter"/>
</dbReference>
<dbReference type="InterPro" id="IPR000783">
    <property type="entry name" value="RNA_pol_subH/Rpb5_C"/>
</dbReference>
<dbReference type="GO" id="GO:0006362">
    <property type="term" value="P:transcription elongation by RNA polymerase I"/>
    <property type="evidence" value="ECO:0007669"/>
    <property type="project" value="TreeGrafter"/>
</dbReference>
<keyword evidence="2" id="KW-0804">Transcription</keyword>